<dbReference type="AlphaFoldDB" id="A0A0M0HS81"/>
<comment type="similarity">
    <text evidence="1">Belongs to the LysR transcriptional regulatory family.</text>
</comment>
<dbReference type="InterPro" id="IPR050950">
    <property type="entry name" value="HTH-type_LysR_regulators"/>
</dbReference>
<evidence type="ECO:0000256" key="1">
    <source>
        <dbReference type="ARBA" id="ARBA00009437"/>
    </source>
</evidence>
<evidence type="ECO:0000256" key="4">
    <source>
        <dbReference type="ARBA" id="ARBA00023163"/>
    </source>
</evidence>
<dbReference type="PANTHER" id="PTHR30419:SF8">
    <property type="entry name" value="NITROGEN ASSIMILATION TRANSCRIPTIONAL ACTIVATOR-RELATED"/>
    <property type="match status" value="1"/>
</dbReference>
<reference evidence="7" key="1">
    <citation type="submission" date="2015-08" db="EMBL/GenBank/DDBJ databases">
        <title>Vibrio galatheae sp. nov., a novel member of the Vibrionaceae family isolated from the Solomon Islands.</title>
        <authorList>
            <person name="Giubergia S."/>
            <person name="Machado H."/>
            <person name="Mateiu R.V."/>
            <person name="Gram L."/>
        </authorList>
    </citation>
    <scope>NUCLEOTIDE SEQUENCE [LARGE SCALE GENOMIC DNA]</scope>
    <source>
        <strain evidence="7">DSM 19584</strain>
    </source>
</reference>
<dbReference type="PATRIC" id="fig|693.5.peg.667"/>
<comment type="caution">
    <text evidence="6">The sequence shown here is derived from an EMBL/GenBank/DDBJ whole genome shotgun (WGS) entry which is preliminary data.</text>
</comment>
<dbReference type="SUPFAM" id="SSF46785">
    <property type="entry name" value="Winged helix' DNA-binding domain"/>
    <property type="match status" value="1"/>
</dbReference>
<dbReference type="GO" id="GO:0003677">
    <property type="term" value="F:DNA binding"/>
    <property type="evidence" value="ECO:0007669"/>
    <property type="project" value="UniProtKB-KW"/>
</dbReference>
<keyword evidence="7" id="KW-1185">Reference proteome</keyword>
<dbReference type="Proteomes" id="UP000037515">
    <property type="component" value="Unassembled WGS sequence"/>
</dbReference>
<evidence type="ECO:0000313" key="6">
    <source>
        <dbReference type="EMBL" id="KOO04931.1"/>
    </source>
</evidence>
<evidence type="ECO:0000259" key="5">
    <source>
        <dbReference type="PROSITE" id="PS50931"/>
    </source>
</evidence>
<dbReference type="Gene3D" id="3.40.190.290">
    <property type="match status" value="1"/>
</dbReference>
<feature type="domain" description="HTH lysR-type" evidence="5">
    <location>
        <begin position="1"/>
        <end position="58"/>
    </location>
</feature>
<name>A0A0M0HS81_VIBNE</name>
<dbReference type="InterPro" id="IPR000847">
    <property type="entry name" value="LysR_HTH_N"/>
</dbReference>
<dbReference type="GO" id="GO:0005829">
    <property type="term" value="C:cytosol"/>
    <property type="evidence" value="ECO:0007669"/>
    <property type="project" value="TreeGrafter"/>
</dbReference>
<keyword evidence="3" id="KW-0238">DNA-binding</keyword>
<evidence type="ECO:0000256" key="3">
    <source>
        <dbReference type="ARBA" id="ARBA00023125"/>
    </source>
</evidence>
<keyword evidence="2" id="KW-0805">Transcription regulation</keyword>
<proteinExistence type="inferred from homology"/>
<dbReference type="Pfam" id="PF03466">
    <property type="entry name" value="LysR_substrate"/>
    <property type="match status" value="1"/>
</dbReference>
<dbReference type="SUPFAM" id="SSF53850">
    <property type="entry name" value="Periplasmic binding protein-like II"/>
    <property type="match status" value="1"/>
</dbReference>
<dbReference type="RefSeq" id="WP_053394365.1">
    <property type="nucleotide sequence ID" value="NZ_LHPJ01000003.1"/>
</dbReference>
<keyword evidence="4" id="KW-0804">Transcription</keyword>
<dbReference type="PANTHER" id="PTHR30419">
    <property type="entry name" value="HTH-TYPE TRANSCRIPTIONAL REGULATOR YBHD"/>
    <property type="match status" value="1"/>
</dbReference>
<gene>
    <name evidence="6" type="ORF">AKJ17_03315</name>
</gene>
<dbReference type="InterPro" id="IPR005119">
    <property type="entry name" value="LysR_subst-bd"/>
</dbReference>
<sequence>MDDRALRYFEVVAKTRSIRAASEILHVSPSAISRKVAQLESQLDVQLLDRVGRGVNLTESGLRLTEYIQDINQRKNDFISQLSEIEHLQSGTLRISIGGGFIPDLLNNAITQFSRLHPGVKLVLQVGGGDDVIDSIKNEESDIGLLLNAKQDPKVDVLYSCAFQELSLLVPNQSPWARLEVCTPAQLSEIPLALLAESFSIRRAVNLYEARQQIRLKSLMECNSFEALKNFVEAGLGGTLLPKVCVTKELYHHCFVAIPVEGMHTLDTSVDLVMRKGRLQNGAIKEMKSCIINHMCAFNASQAG</sequence>
<dbReference type="OrthoDB" id="9786526at2"/>
<dbReference type="GO" id="GO:0003700">
    <property type="term" value="F:DNA-binding transcription factor activity"/>
    <property type="evidence" value="ECO:0007669"/>
    <property type="project" value="InterPro"/>
</dbReference>
<organism evidence="6 7">
    <name type="scientific">Vibrio nereis</name>
    <dbReference type="NCBI Taxonomy" id="693"/>
    <lineage>
        <taxon>Bacteria</taxon>
        <taxon>Pseudomonadati</taxon>
        <taxon>Pseudomonadota</taxon>
        <taxon>Gammaproteobacteria</taxon>
        <taxon>Vibrionales</taxon>
        <taxon>Vibrionaceae</taxon>
        <taxon>Vibrio</taxon>
    </lineage>
</organism>
<dbReference type="PROSITE" id="PS50931">
    <property type="entry name" value="HTH_LYSR"/>
    <property type="match status" value="1"/>
</dbReference>
<dbReference type="Gene3D" id="1.10.10.10">
    <property type="entry name" value="Winged helix-like DNA-binding domain superfamily/Winged helix DNA-binding domain"/>
    <property type="match status" value="1"/>
</dbReference>
<accession>A0A0M0HS81</accession>
<dbReference type="InterPro" id="IPR036390">
    <property type="entry name" value="WH_DNA-bd_sf"/>
</dbReference>
<protein>
    <submittedName>
        <fullName evidence="6">LysR family transcriptional regulator</fullName>
    </submittedName>
</protein>
<dbReference type="STRING" id="693.AKJ17_03315"/>
<dbReference type="InterPro" id="IPR036388">
    <property type="entry name" value="WH-like_DNA-bd_sf"/>
</dbReference>
<evidence type="ECO:0000256" key="2">
    <source>
        <dbReference type="ARBA" id="ARBA00023015"/>
    </source>
</evidence>
<dbReference type="Pfam" id="PF00126">
    <property type="entry name" value="HTH_1"/>
    <property type="match status" value="1"/>
</dbReference>
<evidence type="ECO:0000313" key="7">
    <source>
        <dbReference type="Proteomes" id="UP000037515"/>
    </source>
</evidence>
<dbReference type="FunFam" id="1.10.10.10:FF:000001">
    <property type="entry name" value="LysR family transcriptional regulator"/>
    <property type="match status" value="1"/>
</dbReference>
<dbReference type="EMBL" id="LHPJ01000003">
    <property type="protein sequence ID" value="KOO04931.1"/>
    <property type="molecule type" value="Genomic_DNA"/>
</dbReference>